<name>A0A5E4C1J5_MARMO</name>
<dbReference type="InterPro" id="IPR001715">
    <property type="entry name" value="CH_dom"/>
</dbReference>
<dbReference type="AlphaFoldDB" id="A0A5E4C1J5"/>
<dbReference type="Proteomes" id="UP000335636">
    <property type="component" value="Unassembled WGS sequence"/>
</dbReference>
<keyword evidence="2" id="KW-0009">Actin-binding</keyword>
<keyword evidence="6" id="KW-1185">Reference proteome</keyword>
<evidence type="ECO:0000259" key="3">
    <source>
        <dbReference type="PROSITE" id="PS50021"/>
    </source>
</evidence>
<dbReference type="InterPro" id="IPR001589">
    <property type="entry name" value="Actinin_actin-bd_CS"/>
</dbReference>
<reference evidence="5 6" key="1">
    <citation type="submission" date="2019-04" db="EMBL/GenBank/DDBJ databases">
        <authorList>
            <person name="Alioto T."/>
            <person name="Alioto T."/>
        </authorList>
    </citation>
    <scope>NUCLEOTIDE SEQUENCE [LARGE SCALE GENOMIC DNA]</scope>
</reference>
<gene>
    <name evidence="4" type="ORF">GHT09_006800</name>
    <name evidence="5" type="ORF">MONAX_5E029991</name>
</gene>
<dbReference type="EMBL" id="WJEC01000661">
    <property type="protein sequence ID" value="KAF7481964.1"/>
    <property type="molecule type" value="Genomic_DNA"/>
</dbReference>
<reference evidence="4" key="2">
    <citation type="submission" date="2020-08" db="EMBL/GenBank/DDBJ databases">
        <authorList>
            <person name="Shumante A."/>
            <person name="Zimin A.V."/>
            <person name="Puiu D."/>
            <person name="Salzberg S.L."/>
        </authorList>
    </citation>
    <scope>NUCLEOTIDE SEQUENCE</scope>
    <source>
        <strain evidence="4">WC2-LM</strain>
        <tissue evidence="4">Liver</tissue>
    </source>
</reference>
<feature type="domain" description="Calponin-homology (CH)" evidence="3">
    <location>
        <begin position="19"/>
        <end position="117"/>
    </location>
</feature>
<dbReference type="PROSITE" id="PS00019">
    <property type="entry name" value="ACTININ_1"/>
    <property type="match status" value="1"/>
</dbReference>
<dbReference type="EMBL" id="CABDUW010000776">
    <property type="protein sequence ID" value="VTJ75031.1"/>
    <property type="molecule type" value="Genomic_DNA"/>
</dbReference>
<evidence type="ECO:0000313" key="6">
    <source>
        <dbReference type="Proteomes" id="UP000335636"/>
    </source>
</evidence>
<protein>
    <recommendedName>
        <fullName evidence="3">Calponin-homology (CH) domain-containing protein</fullName>
    </recommendedName>
</protein>
<evidence type="ECO:0000313" key="5">
    <source>
        <dbReference type="EMBL" id="VTJ75031.1"/>
    </source>
</evidence>
<keyword evidence="1" id="KW-0677">Repeat</keyword>
<accession>A0A5E4C1J5</accession>
<dbReference type="PANTHER" id="PTHR11915">
    <property type="entry name" value="SPECTRIN/FILAMIN RELATED CYTOSKELETAL PROTEIN"/>
    <property type="match status" value="1"/>
</dbReference>
<evidence type="ECO:0000256" key="1">
    <source>
        <dbReference type="ARBA" id="ARBA00022737"/>
    </source>
</evidence>
<sequence>MASEYEMGHIRQLQARHTHMQEKTFTNWVNNIFRVGRVGIKIQNLYTELADGTHLLRLLELISGEALPAPSRGRLRVHFLENNSRALAFLRAKVGSREVLLCVVPAGSRDTLDGHLS</sequence>
<dbReference type="GO" id="GO:0003779">
    <property type="term" value="F:actin binding"/>
    <property type="evidence" value="ECO:0007669"/>
    <property type="project" value="UniProtKB-KW"/>
</dbReference>
<dbReference type="Pfam" id="PF00307">
    <property type="entry name" value="CH"/>
    <property type="match status" value="1"/>
</dbReference>
<dbReference type="InterPro" id="IPR036872">
    <property type="entry name" value="CH_dom_sf"/>
</dbReference>
<proteinExistence type="predicted"/>
<dbReference type="Proteomes" id="UP000662637">
    <property type="component" value="Unassembled WGS sequence"/>
</dbReference>
<evidence type="ECO:0000256" key="2">
    <source>
        <dbReference type="ARBA" id="ARBA00023203"/>
    </source>
</evidence>
<dbReference type="Gene3D" id="1.10.418.10">
    <property type="entry name" value="Calponin-like domain"/>
    <property type="match status" value="1"/>
</dbReference>
<evidence type="ECO:0000313" key="4">
    <source>
        <dbReference type="EMBL" id="KAF7481964.1"/>
    </source>
</evidence>
<dbReference type="PROSITE" id="PS50021">
    <property type="entry name" value="CH"/>
    <property type="match status" value="1"/>
</dbReference>
<organism evidence="5 6">
    <name type="scientific">Marmota monax</name>
    <name type="common">Woodchuck</name>
    <dbReference type="NCBI Taxonomy" id="9995"/>
    <lineage>
        <taxon>Eukaryota</taxon>
        <taxon>Metazoa</taxon>
        <taxon>Chordata</taxon>
        <taxon>Craniata</taxon>
        <taxon>Vertebrata</taxon>
        <taxon>Euteleostomi</taxon>
        <taxon>Mammalia</taxon>
        <taxon>Eutheria</taxon>
        <taxon>Euarchontoglires</taxon>
        <taxon>Glires</taxon>
        <taxon>Rodentia</taxon>
        <taxon>Sciuromorpha</taxon>
        <taxon>Sciuridae</taxon>
        <taxon>Xerinae</taxon>
        <taxon>Marmotini</taxon>
        <taxon>Marmota</taxon>
    </lineage>
</organism>
<dbReference type="SUPFAM" id="SSF47576">
    <property type="entry name" value="Calponin-homology domain, CH-domain"/>
    <property type="match status" value="1"/>
</dbReference>